<name>A0A6A3KYB2_9STRA</name>
<feature type="compositionally biased region" description="Basic and acidic residues" evidence="1">
    <location>
        <begin position="13"/>
        <end position="23"/>
    </location>
</feature>
<gene>
    <name evidence="2" type="ORF">PR002_g15321</name>
</gene>
<protein>
    <submittedName>
        <fullName evidence="2">Uncharacterized protein</fullName>
    </submittedName>
</protein>
<evidence type="ECO:0000313" key="3">
    <source>
        <dbReference type="Proteomes" id="UP000435112"/>
    </source>
</evidence>
<evidence type="ECO:0000256" key="1">
    <source>
        <dbReference type="SAM" id="MobiDB-lite"/>
    </source>
</evidence>
<sequence>MRRQLDGSALSQENRRLQRDLSHARQQLEGSAAAENLQAARLEIYVRGEKVAELERLLAKANDRRVQLHRVHERTVDKLDAANRIVQELRRVLGSLR</sequence>
<proteinExistence type="predicted"/>
<comment type="caution">
    <text evidence="2">The sequence shown here is derived from an EMBL/GenBank/DDBJ whole genome shotgun (WGS) entry which is preliminary data.</text>
</comment>
<reference evidence="2 3" key="1">
    <citation type="submission" date="2018-09" db="EMBL/GenBank/DDBJ databases">
        <title>Genomic investigation of the strawberry pathogen Phytophthora fragariae indicates pathogenicity is determined by transcriptional variation in three key races.</title>
        <authorList>
            <person name="Adams T.M."/>
            <person name="Armitage A.D."/>
            <person name="Sobczyk M.K."/>
            <person name="Bates H.J."/>
            <person name="Dunwell J.M."/>
            <person name="Nellist C.F."/>
            <person name="Harrison R.J."/>
        </authorList>
    </citation>
    <scope>NUCLEOTIDE SEQUENCE [LARGE SCALE GENOMIC DNA]</scope>
    <source>
        <strain evidence="2 3">SCRP324</strain>
    </source>
</reference>
<accession>A0A6A3KYB2</accession>
<dbReference type="EMBL" id="QXFU01001107">
    <property type="protein sequence ID" value="KAE9010558.1"/>
    <property type="molecule type" value="Genomic_DNA"/>
</dbReference>
<dbReference type="AlphaFoldDB" id="A0A6A3KYB2"/>
<dbReference type="Proteomes" id="UP000435112">
    <property type="component" value="Unassembled WGS sequence"/>
</dbReference>
<organism evidence="2 3">
    <name type="scientific">Phytophthora rubi</name>
    <dbReference type="NCBI Taxonomy" id="129364"/>
    <lineage>
        <taxon>Eukaryota</taxon>
        <taxon>Sar</taxon>
        <taxon>Stramenopiles</taxon>
        <taxon>Oomycota</taxon>
        <taxon>Peronosporomycetes</taxon>
        <taxon>Peronosporales</taxon>
        <taxon>Peronosporaceae</taxon>
        <taxon>Phytophthora</taxon>
    </lineage>
</organism>
<feature type="region of interest" description="Disordered" evidence="1">
    <location>
        <begin position="1"/>
        <end position="24"/>
    </location>
</feature>
<evidence type="ECO:0000313" key="2">
    <source>
        <dbReference type="EMBL" id="KAE9010558.1"/>
    </source>
</evidence>